<reference evidence="8" key="1">
    <citation type="submission" date="2017-02" db="UniProtKB">
        <authorList>
            <consortium name="WormBaseParasite"/>
        </authorList>
    </citation>
    <scope>IDENTIFICATION</scope>
</reference>
<sequence length="143" mass="15454">MAVKLSIVKLFGICILLTLTTNFPSGFTNSSINTAVEELKRGVVLTDFQQAVVRSGTLNCWYVAQVFGYFVAPLLTDRFGRKVAYLTASTGMLSAGILQFVAALFGLPELFILGRSLCAFCSPISDASLLLYLQVAFPSLLIS</sequence>
<keyword evidence="7" id="KW-1185">Reference proteome</keyword>
<accession>A0A0N5ABM8</accession>
<evidence type="ECO:0000256" key="4">
    <source>
        <dbReference type="ARBA" id="ARBA00023136"/>
    </source>
</evidence>
<evidence type="ECO:0000256" key="3">
    <source>
        <dbReference type="ARBA" id="ARBA00022989"/>
    </source>
</evidence>
<dbReference type="PANTHER" id="PTHR23503:SF46">
    <property type="entry name" value="MAJOR FACILITATOR SUPERFAMILY (MFS) PROFILE DOMAIN-CONTAINING PROTEIN"/>
    <property type="match status" value="1"/>
</dbReference>
<comment type="subcellular location">
    <subcellularLocation>
        <location evidence="1">Membrane</location>
    </subcellularLocation>
</comment>
<evidence type="ECO:0000256" key="5">
    <source>
        <dbReference type="SAM" id="Phobius"/>
    </source>
</evidence>
<keyword evidence="6" id="KW-0732">Signal</keyword>
<proteinExistence type="predicted"/>
<feature type="chain" id="PRO_5005893023" evidence="6">
    <location>
        <begin position="21"/>
        <end position="143"/>
    </location>
</feature>
<dbReference type="Pfam" id="PF00083">
    <property type="entry name" value="Sugar_tr"/>
    <property type="match status" value="1"/>
</dbReference>
<keyword evidence="3 5" id="KW-1133">Transmembrane helix</keyword>
<dbReference type="STRING" id="451379.A0A0N5ABM8"/>
<dbReference type="GO" id="GO:0016020">
    <property type="term" value="C:membrane"/>
    <property type="evidence" value="ECO:0007669"/>
    <property type="project" value="UniProtKB-SubCell"/>
</dbReference>
<name>A0A0N5ABM8_9BILA</name>
<dbReference type="PANTHER" id="PTHR23503">
    <property type="entry name" value="SOLUTE CARRIER FAMILY 2"/>
    <property type="match status" value="1"/>
</dbReference>
<keyword evidence="2 5" id="KW-0812">Transmembrane</keyword>
<feature type="transmembrane region" description="Helical" evidence="5">
    <location>
        <begin position="83"/>
        <end position="106"/>
    </location>
</feature>
<dbReference type="InterPro" id="IPR005828">
    <property type="entry name" value="MFS_sugar_transport-like"/>
</dbReference>
<organism evidence="7 8">
    <name type="scientific">Syphacia muris</name>
    <dbReference type="NCBI Taxonomy" id="451379"/>
    <lineage>
        <taxon>Eukaryota</taxon>
        <taxon>Metazoa</taxon>
        <taxon>Ecdysozoa</taxon>
        <taxon>Nematoda</taxon>
        <taxon>Chromadorea</taxon>
        <taxon>Rhabditida</taxon>
        <taxon>Spirurina</taxon>
        <taxon>Oxyuridomorpha</taxon>
        <taxon>Oxyuroidea</taxon>
        <taxon>Oxyuridae</taxon>
        <taxon>Syphacia</taxon>
    </lineage>
</organism>
<keyword evidence="4 5" id="KW-0472">Membrane</keyword>
<feature type="signal peptide" evidence="6">
    <location>
        <begin position="1"/>
        <end position="20"/>
    </location>
</feature>
<evidence type="ECO:0000313" key="8">
    <source>
        <dbReference type="WBParaSite" id="SMUV_0000155401-mRNA-1"/>
    </source>
</evidence>
<dbReference type="Proteomes" id="UP000046393">
    <property type="component" value="Unplaced"/>
</dbReference>
<dbReference type="InterPro" id="IPR036259">
    <property type="entry name" value="MFS_trans_sf"/>
</dbReference>
<dbReference type="AlphaFoldDB" id="A0A0N5ABM8"/>
<dbReference type="InterPro" id="IPR045263">
    <property type="entry name" value="GLUT"/>
</dbReference>
<evidence type="ECO:0000256" key="1">
    <source>
        <dbReference type="ARBA" id="ARBA00004370"/>
    </source>
</evidence>
<evidence type="ECO:0000256" key="6">
    <source>
        <dbReference type="SAM" id="SignalP"/>
    </source>
</evidence>
<evidence type="ECO:0000256" key="2">
    <source>
        <dbReference type="ARBA" id="ARBA00022692"/>
    </source>
</evidence>
<dbReference type="GO" id="GO:0015149">
    <property type="term" value="F:hexose transmembrane transporter activity"/>
    <property type="evidence" value="ECO:0007669"/>
    <property type="project" value="TreeGrafter"/>
</dbReference>
<evidence type="ECO:0000313" key="7">
    <source>
        <dbReference type="Proteomes" id="UP000046393"/>
    </source>
</evidence>
<dbReference type="Gene3D" id="1.20.1250.20">
    <property type="entry name" value="MFS general substrate transporter like domains"/>
    <property type="match status" value="1"/>
</dbReference>
<protein>
    <submittedName>
        <fullName evidence="8">MFS domain-containing protein</fullName>
    </submittedName>
</protein>
<dbReference type="SUPFAM" id="SSF103473">
    <property type="entry name" value="MFS general substrate transporter"/>
    <property type="match status" value="1"/>
</dbReference>
<feature type="transmembrane region" description="Helical" evidence="5">
    <location>
        <begin position="52"/>
        <end position="71"/>
    </location>
</feature>
<dbReference type="WBParaSite" id="SMUV_0000155401-mRNA-1">
    <property type="protein sequence ID" value="SMUV_0000155401-mRNA-1"/>
    <property type="gene ID" value="SMUV_0000155401"/>
</dbReference>